<dbReference type="PANTHER" id="PTHR22916:SF51">
    <property type="entry name" value="GLYCOSYLTRANSFERASE EPSH-RELATED"/>
    <property type="match status" value="1"/>
</dbReference>
<evidence type="ECO:0000259" key="3">
    <source>
        <dbReference type="Pfam" id="PF00535"/>
    </source>
</evidence>
<dbReference type="Gene3D" id="3.40.50.2000">
    <property type="entry name" value="Glycogen Phosphorylase B"/>
    <property type="match status" value="1"/>
</dbReference>
<sequence length="691" mass="77651">MSIEVSLVIPSYKSEKYIEKCLDAVIAQDLDRSKFEIIIVINGPVDSTPEIIEMKLSTEKDLNWQVIYEETASLSNARNVGIRKSNGEYVTWVDVDDWLSTNYLREMLNAAEHGVVPLARVVDVDESTGFELESPIATQIYEHPPGHRDPEVLWRSLGFAACKLLSTADARSIEFAPELKSGEDVAYFAPLFAKHRLIFDSTPAHNRATYYRLVRAGSMSRQGTSFDFSVNQRLAVMKHLDKAAINAEPKIRNVMHSMMRSQALFAKRYLDVNPNDTEAVVSAFDQANLNYTPWNVLAGKTQNLAISYNFAPFADASAVVAAKRIVGSGKQWNVICNDMSKIRERDDDFHQRILPYISIQKTIGNPPVFGSWKGVREFCESGLAAIAEIENRHGPQERLYSRSMWPASHFLAALKKIRNPEVEWIAEFSDPLRKDVRGKERIGPVVPDEYWNEIAGAVTAAGFGLDEKQSLFAACENIAYSLADTVFFTNPHQMTYMLSYLNDQALKSRVRKIAEIQAQPVPPPRFTFGTAPERHQTNADRINIGFYGSFYPNRGPGVLLDAMQRLPEYVRNRLRLHIFTPNVSDIKKAISEFGLAAMVHAYNALPYLEFLRSASSMDVLLVADADTESTGHRLNPYLPSKLSDYRSTGKAIWGMYESGSMLSRSNVDYLTPANDLVGTMAMLKNLAKEQE</sequence>
<dbReference type="Gene3D" id="3.90.550.10">
    <property type="entry name" value="Spore Coat Polysaccharide Biosynthesis Protein SpsA, Chain A"/>
    <property type="match status" value="1"/>
</dbReference>
<dbReference type="SUPFAM" id="SSF53448">
    <property type="entry name" value="Nucleotide-diphospho-sugar transferases"/>
    <property type="match status" value="1"/>
</dbReference>
<evidence type="ECO:0000313" key="4">
    <source>
        <dbReference type="EMBL" id="PAK97082.1"/>
    </source>
</evidence>
<dbReference type="InterPro" id="IPR029044">
    <property type="entry name" value="Nucleotide-diphossugar_trans"/>
</dbReference>
<keyword evidence="1" id="KW-0328">Glycosyltransferase</keyword>
<name>A0A269ZH01_9MICO</name>
<accession>A0A269ZH01</accession>
<keyword evidence="2" id="KW-0808">Transferase</keyword>
<reference evidence="4 5" key="1">
    <citation type="submission" date="2017-04" db="EMBL/GenBank/DDBJ databases">
        <title>Kefir bacterial isolates.</title>
        <authorList>
            <person name="Kim Y."/>
            <person name="Blasche S."/>
            <person name="Patil K.R."/>
        </authorList>
    </citation>
    <scope>NUCLEOTIDE SEQUENCE [LARGE SCALE GENOMIC DNA]</scope>
    <source>
        <strain evidence="4 5">OG2</strain>
    </source>
</reference>
<dbReference type="Proteomes" id="UP000216867">
    <property type="component" value="Unassembled WGS sequence"/>
</dbReference>
<dbReference type="Pfam" id="PF00535">
    <property type="entry name" value="Glycos_transf_2"/>
    <property type="match status" value="1"/>
</dbReference>
<proteinExistence type="predicted"/>
<evidence type="ECO:0000256" key="1">
    <source>
        <dbReference type="ARBA" id="ARBA00022676"/>
    </source>
</evidence>
<dbReference type="AlphaFoldDB" id="A0A269ZH01"/>
<feature type="domain" description="Glycosyltransferase 2-like" evidence="3">
    <location>
        <begin position="6"/>
        <end position="128"/>
    </location>
</feature>
<dbReference type="InterPro" id="IPR001173">
    <property type="entry name" value="Glyco_trans_2-like"/>
</dbReference>
<dbReference type="PANTHER" id="PTHR22916">
    <property type="entry name" value="GLYCOSYLTRANSFERASE"/>
    <property type="match status" value="1"/>
</dbReference>
<evidence type="ECO:0000313" key="5">
    <source>
        <dbReference type="Proteomes" id="UP000216867"/>
    </source>
</evidence>
<comment type="caution">
    <text evidence="4">The sequence shown here is derived from an EMBL/GenBank/DDBJ whole genome shotgun (WGS) entry which is preliminary data.</text>
</comment>
<dbReference type="SUPFAM" id="SSF53756">
    <property type="entry name" value="UDP-Glycosyltransferase/glycogen phosphorylase"/>
    <property type="match status" value="1"/>
</dbReference>
<dbReference type="EMBL" id="NCWY01000001">
    <property type="protein sequence ID" value="PAK97082.1"/>
    <property type="molecule type" value="Genomic_DNA"/>
</dbReference>
<gene>
    <name evidence="4" type="ORF">B8X04_00425</name>
</gene>
<dbReference type="RefSeq" id="WP_095375081.1">
    <property type="nucleotide sequence ID" value="NZ_NCWY01000001.1"/>
</dbReference>
<protein>
    <recommendedName>
        <fullName evidence="3">Glycosyltransferase 2-like domain-containing protein</fullName>
    </recommendedName>
</protein>
<dbReference type="GO" id="GO:0016757">
    <property type="term" value="F:glycosyltransferase activity"/>
    <property type="evidence" value="ECO:0007669"/>
    <property type="project" value="UniProtKB-KW"/>
</dbReference>
<evidence type="ECO:0000256" key="2">
    <source>
        <dbReference type="ARBA" id="ARBA00022679"/>
    </source>
</evidence>
<organism evidence="4 5">
    <name type="scientific">Brevibacterium casei</name>
    <dbReference type="NCBI Taxonomy" id="33889"/>
    <lineage>
        <taxon>Bacteria</taxon>
        <taxon>Bacillati</taxon>
        <taxon>Actinomycetota</taxon>
        <taxon>Actinomycetes</taxon>
        <taxon>Micrococcales</taxon>
        <taxon>Brevibacteriaceae</taxon>
        <taxon>Brevibacterium</taxon>
    </lineage>
</organism>
<dbReference type="CDD" id="cd00761">
    <property type="entry name" value="Glyco_tranf_GTA_type"/>
    <property type="match status" value="1"/>
</dbReference>